<comment type="similarity">
    <text evidence="2">Belongs to the GtrA family.</text>
</comment>
<dbReference type="Pfam" id="PF04138">
    <property type="entry name" value="GtrA_DPMS_TM"/>
    <property type="match status" value="1"/>
</dbReference>
<proteinExistence type="inferred from homology"/>
<dbReference type="GO" id="GO:0000271">
    <property type="term" value="P:polysaccharide biosynthetic process"/>
    <property type="evidence" value="ECO:0007669"/>
    <property type="project" value="InterPro"/>
</dbReference>
<dbReference type="Proteomes" id="UP000769484">
    <property type="component" value="Unassembled WGS sequence"/>
</dbReference>
<dbReference type="InterPro" id="IPR007267">
    <property type="entry name" value="GtrA_DPMS_TM"/>
</dbReference>
<evidence type="ECO:0000259" key="8">
    <source>
        <dbReference type="Pfam" id="PF04138"/>
    </source>
</evidence>
<evidence type="ECO:0000256" key="4">
    <source>
        <dbReference type="ARBA" id="ARBA00022989"/>
    </source>
</evidence>
<sequence length="214" mass="23682">MENMASDSRSTLGDRLKSLWNTYGLEVLKFGTVGGAAFLVNAAVVWALMLGPFENAHTKAKVIASVVATIFAWIMNRLWTFREDRSENWKREGIEFALVNILGILVEAGCVFFTNYVLGLRSPEASFISGTIIGTALGTILRYFLYRFWVYGKHRKQVDEGDATEHEELGYILNQATGVLTGSVPVVDPAAQAQRSQQNVEITDVDKPSTGKRS</sequence>
<feature type="domain" description="GtrA/DPMS transmembrane" evidence="8">
    <location>
        <begin position="29"/>
        <end position="150"/>
    </location>
</feature>
<reference evidence="9" key="1">
    <citation type="submission" date="2020-04" db="EMBL/GenBank/DDBJ databases">
        <title>Deep metagenomics examines the oral microbiome during advanced dental caries in children, revealing novel taxa and co-occurrences with host molecules.</title>
        <authorList>
            <person name="Baker J.L."/>
            <person name="Morton J.T."/>
            <person name="Dinis M."/>
            <person name="Alvarez R."/>
            <person name="Tran N.C."/>
            <person name="Knight R."/>
            <person name="Edlund A."/>
        </authorList>
    </citation>
    <scope>NUCLEOTIDE SEQUENCE</scope>
    <source>
        <strain evidence="9">JCVI_47_bin.4</strain>
    </source>
</reference>
<evidence type="ECO:0000256" key="5">
    <source>
        <dbReference type="ARBA" id="ARBA00023136"/>
    </source>
</evidence>
<evidence type="ECO:0000313" key="9">
    <source>
        <dbReference type="EMBL" id="MBF1649382.1"/>
    </source>
</evidence>
<accession>A0A7D4HBG8</accession>
<feature type="transmembrane region" description="Helical" evidence="7">
    <location>
        <begin position="27"/>
        <end position="50"/>
    </location>
</feature>
<feature type="compositionally biased region" description="Basic and acidic residues" evidence="6">
    <location>
        <begin position="204"/>
        <end position="214"/>
    </location>
</feature>
<evidence type="ECO:0000256" key="1">
    <source>
        <dbReference type="ARBA" id="ARBA00004141"/>
    </source>
</evidence>
<keyword evidence="3 7" id="KW-0812">Transmembrane</keyword>
<evidence type="ECO:0000256" key="6">
    <source>
        <dbReference type="SAM" id="MobiDB-lite"/>
    </source>
</evidence>
<protein>
    <submittedName>
        <fullName evidence="9">GtrA family protein</fullName>
    </submittedName>
</protein>
<dbReference type="PANTHER" id="PTHR38459:SF1">
    <property type="entry name" value="PROPHAGE BACTOPRENOL-LINKED GLUCOSE TRANSLOCASE HOMOLOG"/>
    <property type="match status" value="1"/>
</dbReference>
<organism evidence="9 10">
    <name type="scientific">Rothia dentocariosa</name>
    <dbReference type="NCBI Taxonomy" id="2047"/>
    <lineage>
        <taxon>Bacteria</taxon>
        <taxon>Bacillati</taxon>
        <taxon>Actinomycetota</taxon>
        <taxon>Actinomycetes</taxon>
        <taxon>Micrococcales</taxon>
        <taxon>Micrococcaceae</taxon>
        <taxon>Rothia</taxon>
    </lineage>
</organism>
<dbReference type="EMBL" id="JABZXJ010000014">
    <property type="protein sequence ID" value="MBF1649382.1"/>
    <property type="molecule type" value="Genomic_DNA"/>
</dbReference>
<dbReference type="GO" id="GO:0005886">
    <property type="term" value="C:plasma membrane"/>
    <property type="evidence" value="ECO:0007669"/>
    <property type="project" value="TreeGrafter"/>
</dbReference>
<dbReference type="PANTHER" id="PTHR38459">
    <property type="entry name" value="PROPHAGE BACTOPRENOL-LINKED GLUCOSE TRANSLOCASE HOMOLOG"/>
    <property type="match status" value="1"/>
</dbReference>
<feature type="transmembrane region" description="Helical" evidence="7">
    <location>
        <begin position="62"/>
        <end position="81"/>
    </location>
</feature>
<keyword evidence="4 7" id="KW-1133">Transmembrane helix</keyword>
<feature type="region of interest" description="Disordered" evidence="6">
    <location>
        <begin position="192"/>
        <end position="214"/>
    </location>
</feature>
<dbReference type="InterPro" id="IPR051401">
    <property type="entry name" value="GtrA_CellWall_Glycosyl"/>
</dbReference>
<feature type="transmembrane region" description="Helical" evidence="7">
    <location>
        <begin position="93"/>
        <end position="114"/>
    </location>
</feature>
<feature type="transmembrane region" description="Helical" evidence="7">
    <location>
        <begin position="126"/>
        <end position="145"/>
    </location>
</feature>
<keyword evidence="5 7" id="KW-0472">Membrane</keyword>
<evidence type="ECO:0000256" key="7">
    <source>
        <dbReference type="SAM" id="Phobius"/>
    </source>
</evidence>
<evidence type="ECO:0000313" key="10">
    <source>
        <dbReference type="Proteomes" id="UP000769484"/>
    </source>
</evidence>
<comment type="subcellular location">
    <subcellularLocation>
        <location evidence="1">Membrane</location>
        <topology evidence="1">Multi-pass membrane protein</topology>
    </subcellularLocation>
</comment>
<evidence type="ECO:0000256" key="2">
    <source>
        <dbReference type="ARBA" id="ARBA00009399"/>
    </source>
</evidence>
<evidence type="ECO:0000256" key="3">
    <source>
        <dbReference type="ARBA" id="ARBA00022692"/>
    </source>
</evidence>
<name>A0A7D4HBG8_9MICC</name>
<gene>
    <name evidence="9" type="ORF">HXO56_04660</name>
</gene>
<comment type="caution">
    <text evidence="9">The sequence shown here is derived from an EMBL/GenBank/DDBJ whole genome shotgun (WGS) entry which is preliminary data.</text>
</comment>
<dbReference type="AlphaFoldDB" id="A0A7D4HBG8"/>